<dbReference type="Proteomes" id="UP001202244">
    <property type="component" value="Chromosome"/>
</dbReference>
<accession>A0ABY3XY32</accession>
<keyword evidence="2" id="KW-1185">Reference proteome</keyword>
<organism evidence="1 2">
    <name type="scientific">Streptomyces tubbatahanensis</name>
    <dbReference type="NCBI Taxonomy" id="2923272"/>
    <lineage>
        <taxon>Bacteria</taxon>
        <taxon>Bacillati</taxon>
        <taxon>Actinomycetota</taxon>
        <taxon>Actinomycetes</taxon>
        <taxon>Kitasatosporales</taxon>
        <taxon>Streptomycetaceae</taxon>
        <taxon>Streptomyces</taxon>
    </lineage>
</organism>
<dbReference type="RefSeq" id="WP_242754385.1">
    <property type="nucleotide sequence ID" value="NZ_CP093846.1"/>
</dbReference>
<dbReference type="EMBL" id="CP093846">
    <property type="protein sequence ID" value="UNS98973.1"/>
    <property type="molecule type" value="Genomic_DNA"/>
</dbReference>
<evidence type="ECO:0000313" key="1">
    <source>
        <dbReference type="EMBL" id="UNS98973.1"/>
    </source>
</evidence>
<protein>
    <submittedName>
        <fullName evidence="1">Uncharacterized protein</fullName>
    </submittedName>
</protein>
<gene>
    <name evidence="1" type="ORF">MMF93_22805</name>
</gene>
<evidence type="ECO:0000313" key="2">
    <source>
        <dbReference type="Proteomes" id="UP001202244"/>
    </source>
</evidence>
<proteinExistence type="predicted"/>
<sequence length="75" mass="8009">MDTAKLELAAKRYREAEEAFNAAGLDLQAEAVALLRDPDDPTGVHSAIADVTGWTPGYVQQLQAVADAEEEEPAP</sequence>
<reference evidence="1 2" key="1">
    <citation type="journal article" date="2023" name="Microbiol. Spectr.">
        <title>Synergy between Genome Mining, Metabolomics, and Bioinformatics Uncovers Antibacterial Chlorinated Carbazole Alkaloids and Their Biosynthetic Gene Cluster from Streptomyces tubbatahanensis sp. nov., a Novel Actinomycete Isolated from Sulu Sea, Philippines.</title>
        <authorList>
            <person name="Tenebro C.P."/>
            <person name="Trono D.J.V.L."/>
            <person name="Balida L.A.P."/>
            <person name="Bayog L.K.A."/>
            <person name="Bruna J.R."/>
            <person name="Sabido E.M."/>
            <person name="Caspe D.P.C."/>
            <person name="de Los Santos E.L.C."/>
            <person name="Saludes J.P."/>
            <person name="Dalisay D.S."/>
        </authorList>
    </citation>
    <scope>NUCLEOTIDE SEQUENCE [LARGE SCALE GENOMIC DNA]</scope>
    <source>
        <strain evidence="1 2">DSD3025</strain>
    </source>
</reference>
<name>A0ABY3XY32_9ACTN</name>